<sequence>MLTNLDANTEFNKYRDKNFLQAAYNMHNKEMVKLLLTKRIDPVIEVL</sequence>
<dbReference type="AlphaFoldDB" id="A0AAU7BYB6"/>
<dbReference type="EMBL" id="CP157197">
    <property type="protein sequence ID" value="XBG65910.1"/>
    <property type="molecule type" value="Genomic_DNA"/>
</dbReference>
<organism evidence="1">
    <name type="scientific">Rickettsia oklahomensis</name>
    <dbReference type="NCBI Taxonomy" id="3141789"/>
    <lineage>
        <taxon>Bacteria</taxon>
        <taxon>Pseudomonadati</taxon>
        <taxon>Pseudomonadota</taxon>
        <taxon>Alphaproteobacteria</taxon>
        <taxon>Rickettsiales</taxon>
        <taxon>Rickettsiaceae</taxon>
        <taxon>Rickettsieae</taxon>
        <taxon>Rickettsia</taxon>
        <taxon>belli group</taxon>
    </lineage>
</organism>
<name>A0AAU7BYB6_9RICK</name>
<evidence type="ECO:0008006" key="2">
    <source>
        <dbReference type="Google" id="ProtNLM"/>
    </source>
</evidence>
<protein>
    <recommendedName>
        <fullName evidence="2">Ankyrin repeat protein</fullName>
    </recommendedName>
</protein>
<gene>
    <name evidence="1" type="ORF">AAGW17_02735</name>
</gene>
<dbReference type="RefSeq" id="WP_347938537.1">
    <property type="nucleotide sequence ID" value="NZ_CP157197.1"/>
</dbReference>
<evidence type="ECO:0000313" key="1">
    <source>
        <dbReference type="EMBL" id="XBG65910.1"/>
    </source>
</evidence>
<proteinExistence type="predicted"/>
<reference evidence="1" key="1">
    <citation type="submission" date="2024-05" db="EMBL/GenBank/DDBJ databases">
        <title>Characterization of a novel Rickettsia species. (Rickettsia oklahomia sp. nov.) from Amblyomma americanum ticks.</title>
        <authorList>
            <person name="Korla P.K."/>
            <person name="Karounos M."/>
            <person name="Wilson J.M."/>
            <person name="Little S.E."/>
            <person name="Qurollo B.A."/>
        </authorList>
    </citation>
    <scope>NUCLEOTIDE SEQUENCE</scope>
    <source>
        <strain evidence="1">Oklahoma-10</strain>
    </source>
</reference>
<accession>A0AAU7BYB6</accession>
<dbReference type="KEGG" id="rof:AAGW17_02735"/>